<dbReference type="Proteomes" id="UP000499080">
    <property type="component" value="Unassembled WGS sequence"/>
</dbReference>
<proteinExistence type="predicted"/>
<organism evidence="2 3">
    <name type="scientific">Araneus ventricosus</name>
    <name type="common">Orbweaver spider</name>
    <name type="synonym">Epeira ventricosa</name>
    <dbReference type="NCBI Taxonomy" id="182803"/>
    <lineage>
        <taxon>Eukaryota</taxon>
        <taxon>Metazoa</taxon>
        <taxon>Ecdysozoa</taxon>
        <taxon>Arthropoda</taxon>
        <taxon>Chelicerata</taxon>
        <taxon>Arachnida</taxon>
        <taxon>Araneae</taxon>
        <taxon>Araneomorphae</taxon>
        <taxon>Entelegynae</taxon>
        <taxon>Araneoidea</taxon>
        <taxon>Araneidae</taxon>
        <taxon>Araneus</taxon>
    </lineage>
</organism>
<name>A0A4Y2M339_ARAVE</name>
<protein>
    <submittedName>
        <fullName evidence="2">Uncharacterized protein</fullName>
    </submittedName>
</protein>
<sequence length="210" mass="23800">MTGGVVRSQDRRVPSSNPGSDEDPRFMWASCTLKQTFSFWCGAEVWSGSHRCHLLHLTSVQNYEFRINMVKSKTQSKALFQRSVACLLEVVFGDLLSFGIRPAPLFPRPIHNLQQPVGTVLRSPSIDSLAFDVQAFTDIPPERSSHPKNSQATTIPCGPTMRDKTYFEQETPNHLGLCPIFQSSSLIRERLTHDVYQASEDQKRQLEYPM</sequence>
<gene>
    <name evidence="2" type="ORF">AVEN_199437_1</name>
</gene>
<feature type="region of interest" description="Disordered" evidence="1">
    <location>
        <begin position="1"/>
        <end position="21"/>
    </location>
</feature>
<accession>A0A4Y2M339</accession>
<evidence type="ECO:0000256" key="1">
    <source>
        <dbReference type="SAM" id="MobiDB-lite"/>
    </source>
</evidence>
<evidence type="ECO:0000313" key="3">
    <source>
        <dbReference type="Proteomes" id="UP000499080"/>
    </source>
</evidence>
<evidence type="ECO:0000313" key="2">
    <source>
        <dbReference type="EMBL" id="GBN20097.1"/>
    </source>
</evidence>
<comment type="caution">
    <text evidence="2">The sequence shown here is derived from an EMBL/GenBank/DDBJ whole genome shotgun (WGS) entry which is preliminary data.</text>
</comment>
<dbReference type="AlphaFoldDB" id="A0A4Y2M339"/>
<reference evidence="2 3" key="1">
    <citation type="journal article" date="2019" name="Sci. Rep.">
        <title>Orb-weaving spider Araneus ventricosus genome elucidates the spidroin gene catalogue.</title>
        <authorList>
            <person name="Kono N."/>
            <person name="Nakamura H."/>
            <person name="Ohtoshi R."/>
            <person name="Moran D.A.P."/>
            <person name="Shinohara A."/>
            <person name="Yoshida Y."/>
            <person name="Fujiwara M."/>
            <person name="Mori M."/>
            <person name="Tomita M."/>
            <person name="Arakawa K."/>
        </authorList>
    </citation>
    <scope>NUCLEOTIDE SEQUENCE [LARGE SCALE GENOMIC DNA]</scope>
</reference>
<keyword evidence="3" id="KW-1185">Reference proteome</keyword>
<dbReference type="EMBL" id="BGPR01006568">
    <property type="protein sequence ID" value="GBN20097.1"/>
    <property type="molecule type" value="Genomic_DNA"/>
</dbReference>
<feature type="region of interest" description="Disordered" evidence="1">
    <location>
        <begin position="140"/>
        <end position="160"/>
    </location>
</feature>